<dbReference type="GO" id="GO:0016020">
    <property type="term" value="C:membrane"/>
    <property type="evidence" value="ECO:0007669"/>
    <property type="project" value="InterPro"/>
</dbReference>
<feature type="binding site" evidence="9">
    <location>
        <position position="426"/>
    </location>
    <ligand>
        <name>Zn(2+)</name>
        <dbReference type="ChEBI" id="CHEBI:29105"/>
        <label>2</label>
        <note>catalytic</note>
    </ligand>
</feature>
<dbReference type="PANTHER" id="PTHR10514">
    <property type="entry name" value="ANGIOTENSIN-CONVERTING ENZYME"/>
    <property type="match status" value="1"/>
</dbReference>
<protein>
    <submittedName>
        <fullName evidence="11">Putative peptidyl dipeptidase</fullName>
    </submittedName>
</protein>
<name>I7ZI44_9GAMM</name>
<evidence type="ECO:0000256" key="4">
    <source>
        <dbReference type="PIRSR" id="PIRSR601548-1"/>
    </source>
</evidence>
<dbReference type="OrthoDB" id="5241329at2"/>
<feature type="chain" id="PRO_5003712608" evidence="10">
    <location>
        <begin position="30"/>
        <end position="656"/>
    </location>
</feature>
<dbReference type="Pfam" id="PF01401">
    <property type="entry name" value="Peptidase_M2"/>
    <property type="match status" value="1"/>
</dbReference>
<comment type="caution">
    <text evidence="11">The sequence shown here is derived from an EMBL/GenBank/DDBJ whole genome shotgun (WGS) entry which is preliminary data.</text>
</comment>
<evidence type="ECO:0000313" key="11">
    <source>
        <dbReference type="EMBL" id="EIT71574.1"/>
    </source>
</evidence>
<keyword evidence="6" id="KW-0479">Metal-binding</keyword>
<dbReference type="PATRIC" id="fig|1172194.4.peg.1652"/>
<feature type="binding site" evidence="9">
    <location>
        <position position="450"/>
    </location>
    <ligand>
        <name>Zn(2+)</name>
        <dbReference type="ChEBI" id="CHEBI:29105"/>
        <label>2</label>
        <note>catalytic</note>
    </ligand>
</feature>
<feature type="active site" description="Proton acceptor 2" evidence="8">
    <location>
        <position position="423"/>
    </location>
</feature>
<evidence type="ECO:0000256" key="2">
    <source>
        <dbReference type="ARBA" id="ARBA00023157"/>
    </source>
</evidence>
<keyword evidence="3" id="KW-0325">Glycoprotein</keyword>
<dbReference type="PANTHER" id="PTHR10514:SF27">
    <property type="entry name" value="ANGIOTENSIN-CONVERTING ENZYME"/>
    <property type="match status" value="1"/>
</dbReference>
<feature type="binding site" evidence="5">
    <location>
        <position position="560"/>
    </location>
    <ligand>
        <name>chloride</name>
        <dbReference type="ChEBI" id="CHEBI:17996"/>
        <label>1</label>
    </ligand>
</feature>
<gene>
    <name evidence="11" type="ORF">WQQ_17110</name>
</gene>
<dbReference type="PRINTS" id="PR00791">
    <property type="entry name" value="PEPDIPTASEA"/>
</dbReference>
<keyword evidence="2 7" id="KW-1015">Disulfide bond</keyword>
<dbReference type="AlphaFoldDB" id="I7ZI44"/>
<dbReference type="GO" id="GO:0008241">
    <property type="term" value="F:peptidyl-dipeptidase activity"/>
    <property type="evidence" value="ECO:0007669"/>
    <property type="project" value="InterPro"/>
</dbReference>
<evidence type="ECO:0000256" key="6">
    <source>
        <dbReference type="PIRSR" id="PIRSR601548-3"/>
    </source>
</evidence>
<keyword evidence="1 10" id="KW-0732">Signal</keyword>
<sequence>MPAITPLKLSALALATLALSACQPNPQPASPPAPEVQKAIGAADADKFILDINEWRTKNNPRLGAAYWVAATYITDDSQMLAAQATEENLEYVTRKVDEAKRYNGLTGLSPATDRALMLVKLGSTMPAPNDATKREELARIAASMEANYGSGKWCHAGATGQQECLRLQEIEKIIDNVELKNTPQQMAEAWAGWHATAKPIRKDYQRFVELMNEGSKEIGYANTGELWRGGYDMSPAEFDQDVERLWGQLKPLYEQLHCAVRGKLNEKYGDAVVPKDGLIPAQLLGNMWAQQWANLYPLMEPYKGVGSLDVSASLRKLRDAEFDKLKAATKGRLDEKQLAELQHQADTAMAVKMTKIAEDFYTSLGMPKLPETFWTKSLLVQPRDRDVVCHASAWDLDLGHDDVRIKMCIEPTEEMLTTIHHELGHIYYYLAYKDQPSLFQSGAHDGFHEAIGDTITLSLTPKHLQTIGLIGDAKTDERAVINNQMKLALDKITFLPWGKLVDQWRWKVFSGEIAPEHYNEGWWKLRGAYQGVAPPLARTEEDFDPGAKYHVAGNTPYTRYFLAFVLQFQFQKALCDASGFKGPLYECDIYGNAEAGARFTAMLSQGQSHPWQDTLEKLTGTRQMDASALIEYFSPLMKYLEEQNQGKSCGWAGEA</sequence>
<dbReference type="Gene3D" id="1.10.1370.30">
    <property type="match status" value="1"/>
</dbReference>
<feature type="binding site" evidence="6">
    <location>
        <position position="426"/>
    </location>
    <ligand>
        <name>Zn(2+)</name>
        <dbReference type="ChEBI" id="CHEBI:29105"/>
        <label>1</label>
        <note>catalytic</note>
    </ligand>
</feature>
<keyword evidence="6" id="KW-0862">Zinc</keyword>
<feature type="active site" description="Proton donor 1" evidence="4">
    <location>
        <position position="551"/>
    </location>
</feature>
<evidence type="ECO:0000256" key="8">
    <source>
        <dbReference type="PIRSR" id="PIRSR601548-6"/>
    </source>
</evidence>
<evidence type="ECO:0000256" key="1">
    <source>
        <dbReference type="ARBA" id="ARBA00022729"/>
    </source>
</evidence>
<evidence type="ECO:0000256" key="7">
    <source>
        <dbReference type="PIRSR" id="PIRSR601548-4"/>
    </source>
</evidence>
<dbReference type="SUPFAM" id="SSF55486">
    <property type="entry name" value="Metalloproteases ('zincins'), catalytic domain"/>
    <property type="match status" value="1"/>
</dbReference>
<dbReference type="FunFam" id="1.10.1370.30:FF:000005">
    <property type="entry name" value="Angiotensin-converting enzyme"/>
    <property type="match status" value="1"/>
</dbReference>
<feature type="binding site" evidence="6">
    <location>
        <position position="450"/>
    </location>
    <ligand>
        <name>Zn(2+)</name>
        <dbReference type="ChEBI" id="CHEBI:29105"/>
        <label>1</label>
        <note>catalytic</note>
    </ligand>
</feature>
<evidence type="ECO:0000256" key="10">
    <source>
        <dbReference type="SAM" id="SignalP"/>
    </source>
</evidence>
<dbReference type="GO" id="GO:0008237">
    <property type="term" value="F:metallopeptidase activity"/>
    <property type="evidence" value="ECO:0007669"/>
    <property type="project" value="InterPro"/>
</dbReference>
<accession>I7ZI44</accession>
<feature type="active site" description="Proton acceptor 1" evidence="4">
    <location>
        <position position="423"/>
    </location>
</feature>
<feature type="active site" description="Proton donor 2" evidence="8">
    <location>
        <position position="551"/>
    </location>
</feature>
<dbReference type="STRING" id="1172194.WQQ_17110"/>
<reference evidence="11 12" key="1">
    <citation type="journal article" date="2012" name="J. Bacteriol.">
        <title>Genome Sequence of n-Alkane-Degrading Hydrocarboniphaga effusa Strain AP103T (ATCC BAA-332T).</title>
        <authorList>
            <person name="Chang H.K."/>
            <person name="Zylstra G.J."/>
            <person name="Chae J.C."/>
        </authorList>
    </citation>
    <scope>NUCLEOTIDE SEQUENCE [LARGE SCALE GENOMIC DNA]</scope>
    <source>
        <strain evidence="11 12">AP103</strain>
    </source>
</reference>
<dbReference type="Proteomes" id="UP000003704">
    <property type="component" value="Unassembled WGS sequence"/>
</dbReference>
<dbReference type="EMBL" id="AKGD01000001">
    <property type="protein sequence ID" value="EIT71574.1"/>
    <property type="molecule type" value="Genomic_DNA"/>
</dbReference>
<evidence type="ECO:0000313" key="12">
    <source>
        <dbReference type="Proteomes" id="UP000003704"/>
    </source>
</evidence>
<proteinExistence type="predicted"/>
<feature type="disulfide bond" evidence="7">
    <location>
        <begin position="576"/>
        <end position="588"/>
    </location>
</feature>
<feature type="signal peptide" evidence="10">
    <location>
        <begin position="1"/>
        <end position="29"/>
    </location>
</feature>
<dbReference type="RefSeq" id="WP_007184660.1">
    <property type="nucleotide sequence ID" value="NZ_AKGD01000001.1"/>
</dbReference>
<dbReference type="InterPro" id="IPR001548">
    <property type="entry name" value="Peptidase_M2"/>
</dbReference>
<keyword evidence="12" id="KW-1185">Reference proteome</keyword>
<feature type="disulfide bond" evidence="7">
    <location>
        <begin position="155"/>
        <end position="165"/>
    </location>
</feature>
<evidence type="ECO:0000256" key="5">
    <source>
        <dbReference type="PIRSR" id="PIRSR601548-2"/>
    </source>
</evidence>
<evidence type="ECO:0000256" key="3">
    <source>
        <dbReference type="ARBA" id="ARBA00023180"/>
    </source>
</evidence>
<feature type="binding site" evidence="9">
    <location>
        <position position="422"/>
    </location>
    <ligand>
        <name>Zn(2+)</name>
        <dbReference type="ChEBI" id="CHEBI:29105"/>
        <label>2</label>
        <note>catalytic</note>
    </ligand>
</feature>
<dbReference type="CDD" id="cd06461">
    <property type="entry name" value="M2_ACE"/>
    <property type="match status" value="1"/>
</dbReference>
<feature type="binding site" evidence="5">
    <location>
        <position position="232"/>
    </location>
    <ligand>
        <name>chloride</name>
        <dbReference type="ChEBI" id="CHEBI:17996"/>
        <label>1</label>
    </ligand>
</feature>
<feature type="disulfide bond" evidence="7">
    <location>
        <begin position="390"/>
        <end position="409"/>
    </location>
</feature>
<organism evidence="11 12">
    <name type="scientific">Hydrocarboniphaga effusa AP103</name>
    <dbReference type="NCBI Taxonomy" id="1172194"/>
    <lineage>
        <taxon>Bacteria</taxon>
        <taxon>Pseudomonadati</taxon>
        <taxon>Pseudomonadota</taxon>
        <taxon>Gammaproteobacteria</taxon>
        <taxon>Nevskiales</taxon>
        <taxon>Nevskiaceae</taxon>
        <taxon>Hydrocarboniphaga</taxon>
    </lineage>
</organism>
<evidence type="ECO:0000256" key="9">
    <source>
        <dbReference type="PIRSR" id="PIRSR601548-8"/>
    </source>
</evidence>
<feature type="binding site" evidence="6">
    <location>
        <position position="422"/>
    </location>
    <ligand>
        <name>Zn(2+)</name>
        <dbReference type="ChEBI" id="CHEBI:29105"/>
        <label>1</label>
        <note>catalytic</note>
    </ligand>
</feature>
<dbReference type="GO" id="GO:0006508">
    <property type="term" value="P:proteolysis"/>
    <property type="evidence" value="ECO:0007669"/>
    <property type="project" value="InterPro"/>
</dbReference>
<dbReference type="PROSITE" id="PS52011">
    <property type="entry name" value="PEPTIDASE_M2"/>
    <property type="match status" value="1"/>
</dbReference>